<dbReference type="Proteomes" id="UP001369815">
    <property type="component" value="Unassembled WGS sequence"/>
</dbReference>
<sequence length="163" mass="18564">MAPRKEPTPTEVDSASDGELNFNFTNKPSTNITQAMESISTDEKPDADLRLQPLQDKWKSKRLAVQKGIDKDYAEQLSSLKNKIKKHYHDETQKRSEYNQQRLQRLMTALEKRIAIEEQINDRINSLRDDCAHIAMLINAVYAGRKEAAIQSARVANPSPAQN</sequence>
<comment type="caution">
    <text evidence="2">The sequence shown here is derived from an EMBL/GenBank/DDBJ whole genome shotgun (WGS) entry which is preliminary data.</text>
</comment>
<accession>A0AAX6M709</accession>
<feature type="region of interest" description="Disordered" evidence="1">
    <location>
        <begin position="1"/>
        <end position="28"/>
    </location>
</feature>
<dbReference type="EMBL" id="JBANMG010000010">
    <property type="protein sequence ID" value="KAK6948224.1"/>
    <property type="molecule type" value="Genomic_DNA"/>
</dbReference>
<organism evidence="2 3">
    <name type="scientific">Daldinia eschscholtzii</name>
    <dbReference type="NCBI Taxonomy" id="292717"/>
    <lineage>
        <taxon>Eukaryota</taxon>
        <taxon>Fungi</taxon>
        <taxon>Dikarya</taxon>
        <taxon>Ascomycota</taxon>
        <taxon>Pezizomycotina</taxon>
        <taxon>Sordariomycetes</taxon>
        <taxon>Xylariomycetidae</taxon>
        <taxon>Xylariales</taxon>
        <taxon>Hypoxylaceae</taxon>
        <taxon>Daldinia</taxon>
    </lineage>
</organism>
<keyword evidence="3" id="KW-1185">Reference proteome</keyword>
<reference evidence="2 3" key="1">
    <citation type="journal article" date="2024" name="Front Chem Biol">
        <title>Unveiling the potential of Daldinia eschscholtzii MFLUCC 19-0629 through bioactivity and bioinformatics studies for enhanced sustainable agriculture production.</title>
        <authorList>
            <person name="Brooks S."/>
            <person name="Weaver J.A."/>
            <person name="Klomchit A."/>
            <person name="Alharthi S.A."/>
            <person name="Onlamun T."/>
            <person name="Nurani R."/>
            <person name="Vong T.K."/>
            <person name="Alberti F."/>
            <person name="Greco C."/>
        </authorList>
    </citation>
    <scope>NUCLEOTIDE SEQUENCE [LARGE SCALE GENOMIC DNA]</scope>
    <source>
        <strain evidence="2">MFLUCC 19-0629</strain>
    </source>
</reference>
<proteinExistence type="predicted"/>
<evidence type="ECO:0000313" key="3">
    <source>
        <dbReference type="Proteomes" id="UP001369815"/>
    </source>
</evidence>
<protein>
    <submittedName>
        <fullName evidence="2">Uncharacterized protein</fullName>
    </submittedName>
</protein>
<evidence type="ECO:0000256" key="1">
    <source>
        <dbReference type="SAM" id="MobiDB-lite"/>
    </source>
</evidence>
<evidence type="ECO:0000313" key="2">
    <source>
        <dbReference type="EMBL" id="KAK6948224.1"/>
    </source>
</evidence>
<gene>
    <name evidence="2" type="ORF">Daesc_009988</name>
</gene>
<name>A0AAX6M709_9PEZI</name>
<dbReference type="AlphaFoldDB" id="A0AAX6M709"/>